<evidence type="ECO:0000313" key="1">
    <source>
        <dbReference type="EMBL" id="KAH7993646.1"/>
    </source>
</evidence>
<proteinExistence type="predicted"/>
<sequence>MITAAAAGLIFGLSVGPFPAPLEKSVRRLREKFYGKVTIRDAVILMRMFNNDHDLACQRIIERKNEMGDIDLEDDPDLASDLVALELIERLQEEEEQRQQVTDGGDGQ</sequence>
<protein>
    <submittedName>
        <fullName evidence="1">Uncharacterized protein</fullName>
    </submittedName>
</protein>
<reference evidence="1" key="1">
    <citation type="submission" date="2021-08" db="EMBL/GenBank/DDBJ databases">
        <title>The first chromosome-level gecko genome reveals the dynamic sex chromosomes of Neotropical dwarf geckos (Sphaerodactylidae: Sphaerodactylus).</title>
        <authorList>
            <person name="Pinto B.J."/>
            <person name="Keating S.E."/>
            <person name="Gamble T."/>
        </authorList>
    </citation>
    <scope>NUCLEOTIDE SEQUENCE</scope>
    <source>
        <strain evidence="1">TG3544</strain>
    </source>
</reference>
<keyword evidence="2" id="KW-1185">Reference proteome</keyword>
<dbReference type="Proteomes" id="UP000827872">
    <property type="component" value="Linkage Group LG03"/>
</dbReference>
<organism evidence="1 2">
    <name type="scientific">Sphaerodactylus townsendi</name>
    <dbReference type="NCBI Taxonomy" id="933632"/>
    <lineage>
        <taxon>Eukaryota</taxon>
        <taxon>Metazoa</taxon>
        <taxon>Chordata</taxon>
        <taxon>Craniata</taxon>
        <taxon>Vertebrata</taxon>
        <taxon>Euteleostomi</taxon>
        <taxon>Lepidosauria</taxon>
        <taxon>Squamata</taxon>
        <taxon>Bifurcata</taxon>
        <taxon>Gekkota</taxon>
        <taxon>Sphaerodactylidae</taxon>
        <taxon>Sphaerodactylus</taxon>
    </lineage>
</organism>
<name>A0ACB8ELQ7_9SAUR</name>
<dbReference type="EMBL" id="CM037616">
    <property type="protein sequence ID" value="KAH7993646.1"/>
    <property type="molecule type" value="Genomic_DNA"/>
</dbReference>
<accession>A0ACB8ELQ7</accession>
<gene>
    <name evidence="1" type="ORF">K3G42_031731</name>
</gene>
<comment type="caution">
    <text evidence="1">The sequence shown here is derived from an EMBL/GenBank/DDBJ whole genome shotgun (WGS) entry which is preliminary data.</text>
</comment>
<evidence type="ECO:0000313" key="2">
    <source>
        <dbReference type="Proteomes" id="UP000827872"/>
    </source>
</evidence>